<evidence type="ECO:0000313" key="2">
    <source>
        <dbReference type="EMBL" id="KYG81773.1"/>
    </source>
</evidence>
<dbReference type="Gene3D" id="2.130.10.10">
    <property type="entry name" value="YVTN repeat-like/Quinoprotein amine dehydrogenase"/>
    <property type="match status" value="1"/>
</dbReference>
<evidence type="ECO:0000256" key="1">
    <source>
        <dbReference type="SAM" id="Phobius"/>
    </source>
</evidence>
<organism evidence="2 3">
    <name type="scientific">Roseivirga echinicomitans</name>
    <dbReference type="NCBI Taxonomy" id="296218"/>
    <lineage>
        <taxon>Bacteria</taxon>
        <taxon>Pseudomonadati</taxon>
        <taxon>Bacteroidota</taxon>
        <taxon>Cytophagia</taxon>
        <taxon>Cytophagales</taxon>
        <taxon>Roseivirgaceae</taxon>
        <taxon>Roseivirga</taxon>
    </lineage>
</organism>
<dbReference type="InterPro" id="IPR015943">
    <property type="entry name" value="WD40/YVTN_repeat-like_dom_sf"/>
</dbReference>
<keyword evidence="1" id="KW-0812">Transmembrane</keyword>
<gene>
    <name evidence="2" type="ORF">AWN68_16210</name>
</gene>
<keyword evidence="1" id="KW-0472">Membrane</keyword>
<reference evidence="2 3" key="1">
    <citation type="submission" date="2016-01" db="EMBL/GenBank/DDBJ databases">
        <title>Genome sequencing of Roseivirga echinicomitans KMM 6058.</title>
        <authorList>
            <person name="Selvaratnam C."/>
            <person name="Thevarajoo S."/>
            <person name="Goh K.M."/>
            <person name="Ee R."/>
            <person name="Chan K.-G."/>
            <person name="Chong C.S."/>
        </authorList>
    </citation>
    <scope>NUCLEOTIDE SEQUENCE [LARGE SCALE GENOMIC DNA]</scope>
    <source>
        <strain evidence="2 3">KMM 6058</strain>
    </source>
</reference>
<dbReference type="AlphaFoldDB" id="A0A150XSR9"/>
<name>A0A150XSR9_9BACT</name>
<sequence>MYFRLISEIQTILFLKTKTLLVTLLFLVMASGLSYVYFFKKDKGVEIQRLIPANSLGLITVNNVSEAIKDYSSYPWWDEANSLPFISRLTEANGKIDSLVKSGVLQSKINENPVYVSFHLTSNNSIDPLFFIGSDGFEWLPTNIKKLANLWFNKDLFFESRVFNEKLIYEANVQESTWGFISLGSYLVISTNSVLLEDVIRAEEDESSRLMKSELKMDENQKGVSLLLNTDRVGRLRNVFTGNNESSPNQLKGLINIKIEPSSAGLTFNGISLLNQEINQDLPSNALINVENFIPSSASFVRWFGIDESQNASLSGFDISLFQTLQNSEICEVNIVLGANTMSQVLLSEVSDVSKISKMLEEISKASRAEGDTLFTESFINNEIRFVNEEQFLVKTYGDRYQKSGKPYYAFFNNVMLISDNIDALKTVLVDYDAENTWGRIPEKRRYLDNLVREANITQLNNFEFYLDPLVNSFNPKWKAFFKDHIQLFSSFDNFNFQINEASSRLIVSAELTFNESVKRPLVRDSNRNSDPINPKIGLNLVTNAYGNGKLTTKPFVVKNHNNNAQEIIFQDELNQLYLVDRTGNILWKKELEGKINGAIEQIDFYANRKLQYLMFTDSAVYLIDRNGDDVEGFPMAFATELPITQYSVVDYDNSKNYRYATTDRRGNVYLLSKEGEMLEGWSPKVMGSALRGVPEHIRIRGRDCFVIVEANGNIHLLNRKGEEYPGFPYKTDKQISGDYFIQQGPSFNESYIKVLSEDGELLSLDFNGSVKGRNQLVKPSVSSRFIAVRDKLNTGLLTVRKDSNQFTVFDEKGQRKFGYDFKGQGDWAFEYYNFRNDSELYVAQNLTTGDLVILDDQGREKFSQEAFSINPIGILYYQNKREYELFVNFDNQMAIYTFTK</sequence>
<accession>A0A150XSR9</accession>
<dbReference type="Proteomes" id="UP000075615">
    <property type="component" value="Unassembled WGS sequence"/>
</dbReference>
<comment type="caution">
    <text evidence="2">The sequence shown here is derived from an EMBL/GenBank/DDBJ whole genome shotgun (WGS) entry which is preliminary data.</text>
</comment>
<dbReference type="STRING" id="296218.AWN68_16210"/>
<evidence type="ECO:0000313" key="3">
    <source>
        <dbReference type="Proteomes" id="UP000075615"/>
    </source>
</evidence>
<proteinExistence type="predicted"/>
<keyword evidence="1" id="KW-1133">Transmembrane helix</keyword>
<dbReference type="EMBL" id="LRDB01000005">
    <property type="protein sequence ID" value="KYG81773.1"/>
    <property type="molecule type" value="Genomic_DNA"/>
</dbReference>
<dbReference type="SUPFAM" id="SSF101898">
    <property type="entry name" value="NHL repeat"/>
    <property type="match status" value="1"/>
</dbReference>
<protein>
    <submittedName>
        <fullName evidence="2">Uncharacterized protein</fullName>
    </submittedName>
</protein>
<feature type="transmembrane region" description="Helical" evidence="1">
    <location>
        <begin position="20"/>
        <end position="39"/>
    </location>
</feature>
<keyword evidence="3" id="KW-1185">Reference proteome</keyword>